<dbReference type="InterPro" id="IPR006869">
    <property type="entry name" value="DUF547"/>
</dbReference>
<accession>A0A5C6RHV0</accession>
<dbReference type="EMBL" id="VOOR01000039">
    <property type="protein sequence ID" value="TXB62028.1"/>
    <property type="molecule type" value="Genomic_DNA"/>
</dbReference>
<comment type="caution">
    <text evidence="2">The sequence shown here is derived from an EMBL/GenBank/DDBJ whole genome shotgun (WGS) entry which is preliminary data.</text>
</comment>
<name>A0A5C6RHV0_9BACT</name>
<reference evidence="2 3" key="1">
    <citation type="submission" date="2019-08" db="EMBL/GenBank/DDBJ databases">
        <title>Genome of Phaeodactylibacter luteus.</title>
        <authorList>
            <person name="Bowman J.P."/>
        </authorList>
    </citation>
    <scope>NUCLEOTIDE SEQUENCE [LARGE SCALE GENOMIC DNA]</scope>
    <source>
        <strain evidence="2 3">KCTC 42180</strain>
    </source>
</reference>
<dbReference type="PROSITE" id="PS51257">
    <property type="entry name" value="PROKAR_LIPOPROTEIN"/>
    <property type="match status" value="1"/>
</dbReference>
<evidence type="ECO:0000313" key="3">
    <source>
        <dbReference type="Proteomes" id="UP000321580"/>
    </source>
</evidence>
<organism evidence="2 3">
    <name type="scientific">Phaeodactylibacter luteus</name>
    <dbReference type="NCBI Taxonomy" id="1564516"/>
    <lineage>
        <taxon>Bacteria</taxon>
        <taxon>Pseudomonadati</taxon>
        <taxon>Bacteroidota</taxon>
        <taxon>Saprospiria</taxon>
        <taxon>Saprospirales</taxon>
        <taxon>Haliscomenobacteraceae</taxon>
        <taxon>Phaeodactylibacter</taxon>
    </lineage>
</organism>
<evidence type="ECO:0000313" key="2">
    <source>
        <dbReference type="EMBL" id="TXB62028.1"/>
    </source>
</evidence>
<protein>
    <submittedName>
        <fullName evidence="2">DUF547 domain-containing protein</fullName>
    </submittedName>
</protein>
<dbReference type="PANTHER" id="PTHR46361">
    <property type="entry name" value="ELECTRON CARRIER/ PROTEIN DISULFIDE OXIDOREDUCTASE"/>
    <property type="match status" value="1"/>
</dbReference>
<dbReference type="AlphaFoldDB" id="A0A5C6RHV0"/>
<gene>
    <name evidence="2" type="ORF">FRY97_16225</name>
</gene>
<evidence type="ECO:0000259" key="1">
    <source>
        <dbReference type="Pfam" id="PF04784"/>
    </source>
</evidence>
<sequence length="253" mass="28832">MKYLPLVLFPFLAFAFTGCKVGKVRSSSQPISHQIWDSLLQKHVSDDGLVDYEGFIRDSAQLNAYLGLLRQNHPNDKNWSRDERLAYWINLYNAFTVKLVADHYPVASIKDIKNGIPFVNTVWDIKFIEIEGETYDLNNIEHGIIRPRFKEPRIHFAVNCAAISCPKLANRAYTAEKLDAQLTQAARAFLADEKKNQLSTDAAQLSKIFTWYSADFKATGKSLIGYINQYAPITLDKGANLTYLTYDWGLNKQ</sequence>
<dbReference type="OrthoDB" id="526867at2"/>
<dbReference type="RefSeq" id="WP_147168612.1">
    <property type="nucleotide sequence ID" value="NZ_VOOR01000039.1"/>
</dbReference>
<dbReference type="PANTHER" id="PTHR46361:SF3">
    <property type="entry name" value="ELECTRON CARRIER_ PROTEIN DISULFIDE OXIDOREDUCTASE"/>
    <property type="match status" value="1"/>
</dbReference>
<feature type="domain" description="DUF547" evidence="1">
    <location>
        <begin position="77"/>
        <end position="190"/>
    </location>
</feature>
<keyword evidence="3" id="KW-1185">Reference proteome</keyword>
<dbReference type="Proteomes" id="UP000321580">
    <property type="component" value="Unassembled WGS sequence"/>
</dbReference>
<dbReference type="Pfam" id="PF04784">
    <property type="entry name" value="DUF547"/>
    <property type="match status" value="1"/>
</dbReference>
<proteinExistence type="predicted"/>